<feature type="domain" description="Aminoglycoside phosphotransferase" evidence="1">
    <location>
        <begin position="77"/>
        <end position="276"/>
    </location>
</feature>
<dbReference type="EMBL" id="BMJM01000001">
    <property type="protein sequence ID" value="GGE01670.1"/>
    <property type="molecule type" value="Genomic_DNA"/>
</dbReference>
<evidence type="ECO:0000259" key="1">
    <source>
        <dbReference type="Pfam" id="PF01636"/>
    </source>
</evidence>
<gene>
    <name evidence="2" type="ORF">GCM10011529_05030</name>
</gene>
<dbReference type="InterPro" id="IPR011009">
    <property type="entry name" value="Kinase-like_dom_sf"/>
</dbReference>
<evidence type="ECO:0000313" key="2">
    <source>
        <dbReference type="EMBL" id="GGE01670.1"/>
    </source>
</evidence>
<comment type="caution">
    <text evidence="2">The sequence shown here is derived from an EMBL/GenBank/DDBJ whole genome shotgun (WGS) entry which is preliminary data.</text>
</comment>
<keyword evidence="3" id="KW-1185">Reference proteome</keyword>
<dbReference type="SUPFAM" id="SSF56112">
    <property type="entry name" value="Protein kinase-like (PK-like)"/>
    <property type="match status" value="1"/>
</dbReference>
<accession>A0A916ZKZ6</accession>
<dbReference type="Pfam" id="PF01636">
    <property type="entry name" value="APH"/>
    <property type="match status" value="1"/>
</dbReference>
<protein>
    <submittedName>
        <fullName evidence="2">Aminoglycoside phosphotransferase</fullName>
    </submittedName>
</protein>
<dbReference type="InterPro" id="IPR002575">
    <property type="entry name" value="Aminoglycoside_PTrfase"/>
</dbReference>
<dbReference type="Gene3D" id="3.90.1200.10">
    <property type="match status" value="1"/>
</dbReference>
<reference evidence="2" key="1">
    <citation type="journal article" date="2014" name="Int. J. Syst. Evol. Microbiol.">
        <title>Complete genome sequence of Corynebacterium casei LMG S-19264T (=DSM 44701T), isolated from a smear-ripened cheese.</title>
        <authorList>
            <consortium name="US DOE Joint Genome Institute (JGI-PGF)"/>
            <person name="Walter F."/>
            <person name="Albersmeier A."/>
            <person name="Kalinowski J."/>
            <person name="Ruckert C."/>
        </authorList>
    </citation>
    <scope>NUCLEOTIDE SEQUENCE</scope>
    <source>
        <strain evidence="2">CGMCC 1.15519</strain>
    </source>
</reference>
<organism evidence="2 3">
    <name type="scientific">Sandarakinorhabdus glacialis</name>
    <dbReference type="NCBI Taxonomy" id="1614636"/>
    <lineage>
        <taxon>Bacteria</taxon>
        <taxon>Pseudomonadati</taxon>
        <taxon>Pseudomonadota</taxon>
        <taxon>Alphaproteobacteria</taxon>
        <taxon>Sphingomonadales</taxon>
        <taxon>Sphingosinicellaceae</taxon>
        <taxon>Sandarakinorhabdus</taxon>
    </lineage>
</organism>
<dbReference type="AlphaFoldDB" id="A0A916ZKZ6"/>
<dbReference type="Proteomes" id="UP000635071">
    <property type="component" value="Unassembled WGS sequence"/>
</dbReference>
<evidence type="ECO:0000313" key="3">
    <source>
        <dbReference type="Proteomes" id="UP000635071"/>
    </source>
</evidence>
<sequence>MIPVSPAEFGNDWLERVLKAPVGSLRGMSAAPVGTGQMCDSFRLTLDWDGHAGPATVIAKCPSHDEKSRYIAGVLGNYDKEVRWYRELAGMSAVSKPHCYHAEIADDGVTFALLLGDCAPAVQADQVAGAGAERLRPAIGELAALHAPFWNGDTAERHPWLAKDTRAMIEAALPALAEGFAERYQGRLAPDILALARALAANIGAYLNREASAWSVVHGDFRLDNLLYAPDGRVFVVDWQTVGIGCPFADVAYLVGTSVADPDERAAIEAGLFDDYVEALASHDVVLDAAARAAGWHDYRVNALAGVLMAIFASMNVERTVRGDEMFAVMAERPARQALALGSLELIDGKAH</sequence>
<dbReference type="RefSeq" id="WP_188761321.1">
    <property type="nucleotide sequence ID" value="NZ_BMJM01000001.1"/>
</dbReference>
<reference evidence="2" key="2">
    <citation type="submission" date="2020-09" db="EMBL/GenBank/DDBJ databases">
        <authorList>
            <person name="Sun Q."/>
            <person name="Zhou Y."/>
        </authorList>
    </citation>
    <scope>NUCLEOTIDE SEQUENCE</scope>
    <source>
        <strain evidence="2">CGMCC 1.15519</strain>
    </source>
</reference>
<proteinExistence type="predicted"/>
<name>A0A916ZKZ6_9SPHN</name>